<feature type="domain" description="DUF1995" evidence="1">
    <location>
        <begin position="39"/>
        <end position="155"/>
    </location>
</feature>
<evidence type="ECO:0000259" key="1">
    <source>
        <dbReference type="Pfam" id="PF09353"/>
    </source>
</evidence>
<evidence type="ECO:0000313" key="2">
    <source>
        <dbReference type="EMBL" id="CAD8652062.1"/>
    </source>
</evidence>
<dbReference type="AlphaFoldDB" id="A0A6T7UQQ4"/>
<gene>
    <name evidence="2" type="ORF">POBO1169_LOCUS2299</name>
    <name evidence="3" type="ORF">POBO1169_LOCUS2300</name>
</gene>
<organism evidence="2">
    <name type="scientific">Pyramimonas obovata</name>
    <dbReference type="NCBI Taxonomy" id="1411642"/>
    <lineage>
        <taxon>Eukaryota</taxon>
        <taxon>Viridiplantae</taxon>
        <taxon>Chlorophyta</taxon>
        <taxon>Pyramimonadophyceae</taxon>
        <taxon>Pyramimonadales</taxon>
        <taxon>Pyramimonadaceae</taxon>
        <taxon>Pyramimonas</taxon>
        <taxon>Pyramimonas incertae sedis</taxon>
    </lineage>
</organism>
<name>A0A6T7UQQ4_9CHLO</name>
<dbReference type="PANTHER" id="PTHR35509:SF4">
    <property type="entry name" value="DUF1995 DOMAIN-CONTAINING PROTEIN"/>
    <property type="match status" value="1"/>
</dbReference>
<dbReference type="InterPro" id="IPR053021">
    <property type="entry name" value="Chloroplast_ADK"/>
</dbReference>
<dbReference type="Pfam" id="PF09353">
    <property type="entry name" value="DUF1995"/>
    <property type="match status" value="1"/>
</dbReference>
<dbReference type="PANTHER" id="PTHR35509">
    <property type="entry name" value="DOMAIN PROTEIN, PUTATIVE (DUF1995)-RELATED"/>
    <property type="match status" value="1"/>
</dbReference>
<evidence type="ECO:0000313" key="3">
    <source>
        <dbReference type="EMBL" id="CAD8652064.1"/>
    </source>
</evidence>
<sequence length="191" mass="21538">MFKAAAPMVEEILRNILGVMDKGGCRTEILDQADAIGLWDGKGIAAVLFPTADTVDEIMDLAKKDRSRPIITVNKQWTYGQVISDFGFGPWRERRESFINSFEPAYCLKSFRVLGENVRILRGYPGTWKVYAISEAGEAELVGDQDAQPTYKELEAMLRAREGSISNQSIFQRLSAEFKFNADSLKEQKMK</sequence>
<reference evidence="2" key="1">
    <citation type="submission" date="2021-01" db="EMBL/GenBank/DDBJ databases">
        <authorList>
            <person name="Corre E."/>
            <person name="Pelletier E."/>
            <person name="Niang G."/>
            <person name="Scheremetjew M."/>
            <person name="Finn R."/>
            <person name="Kale V."/>
            <person name="Holt S."/>
            <person name="Cochrane G."/>
            <person name="Meng A."/>
            <person name="Brown T."/>
            <person name="Cohen L."/>
        </authorList>
    </citation>
    <scope>NUCLEOTIDE SEQUENCE</scope>
    <source>
        <strain evidence="2">CCMP722</strain>
    </source>
</reference>
<dbReference type="EMBL" id="HBFA01004547">
    <property type="protein sequence ID" value="CAD8652064.1"/>
    <property type="molecule type" value="Transcribed_RNA"/>
</dbReference>
<protein>
    <recommendedName>
        <fullName evidence="1">DUF1995 domain-containing protein</fullName>
    </recommendedName>
</protein>
<accession>A0A6T7UQQ4</accession>
<dbReference type="InterPro" id="IPR018962">
    <property type="entry name" value="DUF1995"/>
</dbReference>
<dbReference type="EMBL" id="HBFA01004546">
    <property type="protein sequence ID" value="CAD8652062.1"/>
    <property type="molecule type" value="Transcribed_RNA"/>
</dbReference>
<proteinExistence type="predicted"/>